<dbReference type="NCBIfam" id="NF047595">
    <property type="entry name" value="IS66_ISRel24_TnpA"/>
    <property type="match status" value="1"/>
</dbReference>
<evidence type="ECO:0000313" key="4">
    <source>
        <dbReference type="Proteomes" id="UP000273626"/>
    </source>
</evidence>
<dbReference type="InterPro" id="IPR002514">
    <property type="entry name" value="Transposase_8"/>
</dbReference>
<dbReference type="Gene3D" id="1.10.10.10">
    <property type="entry name" value="Winged helix-like DNA-binding domain superfamily/Winged helix DNA-binding domain"/>
    <property type="match status" value="1"/>
</dbReference>
<evidence type="ECO:0000256" key="1">
    <source>
        <dbReference type="ARBA" id="ARBA00009964"/>
    </source>
</evidence>
<evidence type="ECO:0000256" key="2">
    <source>
        <dbReference type="SAM" id="MobiDB-lite"/>
    </source>
</evidence>
<proteinExistence type="inferred from homology"/>
<feature type="compositionally biased region" description="Basic and acidic residues" evidence="2">
    <location>
        <begin position="10"/>
        <end position="19"/>
    </location>
</feature>
<dbReference type="Proteomes" id="UP000273626">
    <property type="component" value="Unassembled WGS sequence"/>
</dbReference>
<reference evidence="3" key="1">
    <citation type="submission" date="2018-10" db="EMBL/GenBank/DDBJ databases">
        <title>Genomic Encyclopedia of Archaeal and Bacterial Type Strains, Phase II (KMG-II): from individual species to whole genera.</title>
        <authorList>
            <person name="Goeker M."/>
        </authorList>
    </citation>
    <scope>NUCLEOTIDE SEQUENCE [LARGE SCALE GENOMIC DNA]</scope>
    <source>
        <strain evidence="3">DSM 2944</strain>
    </source>
</reference>
<gene>
    <name evidence="3" type="ORF">BDE18_3737</name>
</gene>
<dbReference type="PANTHER" id="PTHR37936:SF3">
    <property type="entry name" value="TRANSPOSASE INSC FOR INSERTION ELEMENT IS2A-RELATED"/>
    <property type="match status" value="1"/>
</dbReference>
<feature type="region of interest" description="Disordered" evidence="2">
    <location>
        <begin position="1"/>
        <end position="26"/>
    </location>
</feature>
<protein>
    <submittedName>
        <fullName evidence="3">Transposase</fullName>
    </submittedName>
</protein>
<comment type="similarity">
    <text evidence="1">Belongs to the transposase 8 family.</text>
</comment>
<dbReference type="EMBL" id="RBLI01000002">
    <property type="protein sequence ID" value="RKS44880.1"/>
    <property type="molecule type" value="Genomic_DNA"/>
</dbReference>
<comment type="caution">
    <text evidence="3">The sequence shown here is derived from an EMBL/GenBank/DDBJ whole genome shotgun (WGS) entry which is preliminary data.</text>
</comment>
<name>A0ABX9S9K3_PARPN</name>
<accession>A0ABX9S9K3</accession>
<dbReference type="InterPro" id="IPR036388">
    <property type="entry name" value="WH-like_DNA-bd_sf"/>
</dbReference>
<organism evidence="3 4">
    <name type="scientific">Paracoccus pantotrophus</name>
    <name type="common">Thiosphaera pantotropha</name>
    <dbReference type="NCBI Taxonomy" id="82367"/>
    <lineage>
        <taxon>Bacteria</taxon>
        <taxon>Pseudomonadati</taxon>
        <taxon>Pseudomonadota</taxon>
        <taxon>Alphaproteobacteria</taxon>
        <taxon>Rhodobacterales</taxon>
        <taxon>Paracoccaceae</taxon>
        <taxon>Paracoccus</taxon>
    </lineage>
</organism>
<dbReference type="InterPro" id="IPR010921">
    <property type="entry name" value="Trp_repressor/repl_initiator"/>
</dbReference>
<evidence type="ECO:0000313" key="3">
    <source>
        <dbReference type="EMBL" id="RKS44880.1"/>
    </source>
</evidence>
<sequence>MESAHRCRSRPFERADTRKSSAYPVDVPSSDRLCPKIREAEAVVQTILNDVSYAGVGMRGDILGLERRRRWSDEEKLEIVLSVGVDGATVTQVAQRHDVTRQQIYAWRHQLKKKGVVSASPETLFLPVGLDRPTELVMQTAAICTGAPRPAQIELQLANGRCLRFDPALDTVTLTHVIRAVEGA</sequence>
<keyword evidence="4" id="KW-1185">Reference proteome</keyword>
<dbReference type="PANTHER" id="PTHR37936">
    <property type="entry name" value="TRANSPOSASE INSC FOR INSERTION ELEMENT IS2A-RELATED"/>
    <property type="match status" value="1"/>
</dbReference>
<dbReference type="Pfam" id="PF01527">
    <property type="entry name" value="HTH_Tnp_1"/>
    <property type="match status" value="1"/>
</dbReference>
<dbReference type="SUPFAM" id="SSF48295">
    <property type="entry name" value="TrpR-like"/>
    <property type="match status" value="1"/>
</dbReference>